<dbReference type="AlphaFoldDB" id="A0A022QM41"/>
<reference evidence="1 2" key="1">
    <citation type="journal article" date="2013" name="Proc. Natl. Acad. Sci. U.S.A.">
        <title>Fine-scale variation in meiotic recombination in Mimulus inferred from population shotgun sequencing.</title>
        <authorList>
            <person name="Hellsten U."/>
            <person name="Wright K.M."/>
            <person name="Jenkins J."/>
            <person name="Shu S."/>
            <person name="Yuan Y."/>
            <person name="Wessler S.R."/>
            <person name="Schmutz J."/>
            <person name="Willis J.H."/>
            <person name="Rokhsar D.S."/>
        </authorList>
    </citation>
    <scope>NUCLEOTIDE SEQUENCE [LARGE SCALE GENOMIC DNA]</scope>
    <source>
        <strain evidence="2">cv. DUN x IM62</strain>
    </source>
</reference>
<sequence length="120" mass="13123">GPSQSTVQPLHITCTTDQRHTFTTHTGCHTITSIDYNNQVIIISEPTISPCTCTQPSKGFDLDSTPPFSFHDDTALCQFTNNATSTFTMCDSQTESIRSLFYSCEPISRLSSSSPISTCC</sequence>
<protein>
    <recommendedName>
        <fullName evidence="3">Wall-associated receptor kinase galacturonan-binding domain-containing protein</fullName>
    </recommendedName>
</protein>
<dbReference type="Proteomes" id="UP000030748">
    <property type="component" value="Unassembled WGS sequence"/>
</dbReference>
<evidence type="ECO:0008006" key="3">
    <source>
        <dbReference type="Google" id="ProtNLM"/>
    </source>
</evidence>
<name>A0A022QM41_ERYGU</name>
<dbReference type="EMBL" id="KI631311">
    <property type="protein sequence ID" value="EYU28679.1"/>
    <property type="molecule type" value="Genomic_DNA"/>
</dbReference>
<evidence type="ECO:0000313" key="2">
    <source>
        <dbReference type="Proteomes" id="UP000030748"/>
    </source>
</evidence>
<feature type="non-terminal residue" evidence="1">
    <location>
        <position position="120"/>
    </location>
</feature>
<dbReference type="PANTHER" id="PTHR33355:SF10">
    <property type="entry name" value="EGF-LIKE DOMAIN-CONTAINING PROTEIN"/>
    <property type="match status" value="1"/>
</dbReference>
<accession>A0A022QM41</accession>
<feature type="non-terminal residue" evidence="1">
    <location>
        <position position="1"/>
    </location>
</feature>
<evidence type="ECO:0000313" key="1">
    <source>
        <dbReference type="EMBL" id="EYU28679.1"/>
    </source>
</evidence>
<keyword evidence="2" id="KW-1185">Reference proteome</keyword>
<organism evidence="1 2">
    <name type="scientific">Erythranthe guttata</name>
    <name type="common">Yellow monkey flower</name>
    <name type="synonym">Mimulus guttatus</name>
    <dbReference type="NCBI Taxonomy" id="4155"/>
    <lineage>
        <taxon>Eukaryota</taxon>
        <taxon>Viridiplantae</taxon>
        <taxon>Streptophyta</taxon>
        <taxon>Embryophyta</taxon>
        <taxon>Tracheophyta</taxon>
        <taxon>Spermatophyta</taxon>
        <taxon>Magnoliopsida</taxon>
        <taxon>eudicotyledons</taxon>
        <taxon>Gunneridae</taxon>
        <taxon>Pentapetalae</taxon>
        <taxon>asterids</taxon>
        <taxon>lamiids</taxon>
        <taxon>Lamiales</taxon>
        <taxon>Phrymaceae</taxon>
        <taxon>Erythranthe</taxon>
    </lineage>
</organism>
<gene>
    <name evidence="1" type="ORF">MIMGU_mgv1a022445mg</name>
</gene>
<dbReference type="PANTHER" id="PTHR33355">
    <property type="entry name" value="WALL-ASSOCIATED RECEPTOR KINASE CARBOXY-TERMINAL PROTEIN-RELATED"/>
    <property type="match status" value="1"/>
</dbReference>
<proteinExistence type="predicted"/>